<accession>X7Z5Y6</accession>
<reference evidence="2" key="1">
    <citation type="submission" date="2014-01" db="EMBL/GenBank/DDBJ databases">
        <authorList>
            <person name="Brown-Elliot B."/>
            <person name="Wallace R."/>
            <person name="Lenaerts A."/>
            <person name="Ordway D."/>
            <person name="DeGroote M.A."/>
            <person name="Parker T."/>
            <person name="Sizemore C."/>
            <person name="Tallon L.J."/>
            <person name="Sadzewicz L.K."/>
            <person name="Sengamalay N."/>
            <person name="Fraser C.M."/>
            <person name="Hine E."/>
            <person name="Shefchek K.A."/>
            <person name="Das S.P."/>
            <person name="Tettelin H."/>
        </authorList>
    </citation>
    <scope>NUCLEOTIDE SEQUENCE [LARGE SCALE GENOMIC DNA]</scope>
    <source>
        <strain evidence="2">4042</strain>
    </source>
</reference>
<sequence>MSLSVQARGELAAEDVAVLRLSALRGLFSAVIEEPVTFVNARPSPKNAESSPRSALPPKAPTTAAWSTCGQWPPTARWSTSRARCRPQLVQKIVQINGRNFDLRAEGINLIINYIDRPGALGKIGTLLGAAGSTSTPHSCRRTPRVPVRPSCCASTATCPRMCGRHQRGRRRQQARSG</sequence>
<name>X7Z5Y6_MYCXE</name>
<organism evidence="2">
    <name type="scientific">Mycobacterium xenopi 4042</name>
    <dbReference type="NCBI Taxonomy" id="1299334"/>
    <lineage>
        <taxon>Bacteria</taxon>
        <taxon>Bacillati</taxon>
        <taxon>Actinomycetota</taxon>
        <taxon>Actinomycetes</taxon>
        <taxon>Mycobacteriales</taxon>
        <taxon>Mycobacteriaceae</taxon>
        <taxon>Mycobacterium</taxon>
    </lineage>
</organism>
<protein>
    <submittedName>
        <fullName evidence="2">D-3-phosphoglycerate dehydrogenase domain protein</fullName>
        <ecNumber evidence="2">1.1.1.95</ecNumber>
    </submittedName>
</protein>
<dbReference type="EMBL" id="JAOB01000081">
    <property type="protein sequence ID" value="EUA14065.1"/>
    <property type="molecule type" value="Genomic_DNA"/>
</dbReference>
<keyword evidence="2" id="KW-0560">Oxidoreductase</keyword>
<dbReference type="PATRIC" id="fig|1299334.3.peg.8945"/>
<dbReference type="Gene3D" id="3.30.1330.90">
    <property type="entry name" value="D-3-phosphoglycerate dehydrogenase, domain 3"/>
    <property type="match status" value="1"/>
</dbReference>
<dbReference type="AlphaFoldDB" id="X7Z5Y6"/>
<dbReference type="GO" id="GO:0004617">
    <property type="term" value="F:phosphoglycerate dehydrogenase activity"/>
    <property type="evidence" value="ECO:0007669"/>
    <property type="project" value="UniProtKB-EC"/>
</dbReference>
<dbReference type="InterPro" id="IPR029009">
    <property type="entry name" value="ASB_dom_sf"/>
</dbReference>
<feature type="region of interest" description="Disordered" evidence="1">
    <location>
        <begin position="41"/>
        <end position="67"/>
    </location>
</feature>
<proteinExistence type="predicted"/>
<dbReference type="EC" id="1.1.1.95" evidence="2"/>
<evidence type="ECO:0000313" key="2">
    <source>
        <dbReference type="EMBL" id="EUA14065.1"/>
    </source>
</evidence>
<evidence type="ECO:0000256" key="1">
    <source>
        <dbReference type="SAM" id="MobiDB-lite"/>
    </source>
</evidence>
<dbReference type="SUPFAM" id="SSF143548">
    <property type="entry name" value="Serine metabolism enzymes domain"/>
    <property type="match status" value="1"/>
</dbReference>
<comment type="caution">
    <text evidence="2">The sequence shown here is derived from an EMBL/GenBank/DDBJ whole genome shotgun (WGS) entry which is preliminary data.</text>
</comment>
<gene>
    <name evidence="2" type="ORF">I553_7185</name>
</gene>